<dbReference type="GO" id="GO:0043386">
    <property type="term" value="P:mycotoxin biosynthetic process"/>
    <property type="evidence" value="ECO:0007669"/>
    <property type="project" value="UniProtKB-ARBA"/>
</dbReference>
<dbReference type="PROSITE" id="PS00444">
    <property type="entry name" value="POLYPRENYL_SYNTHASE_2"/>
    <property type="match status" value="1"/>
</dbReference>
<proteinExistence type="inferred from homology"/>
<dbReference type="HOGENOM" id="CLU_014015_10_0_1"/>
<gene>
    <name evidence="9" type="ORF">GQ26_0221230</name>
</gene>
<organism evidence="9">
    <name type="scientific">Talaromyces marneffei PM1</name>
    <dbReference type="NCBI Taxonomy" id="1077442"/>
    <lineage>
        <taxon>Eukaryota</taxon>
        <taxon>Fungi</taxon>
        <taxon>Dikarya</taxon>
        <taxon>Ascomycota</taxon>
        <taxon>Pezizomycotina</taxon>
        <taxon>Eurotiomycetes</taxon>
        <taxon>Eurotiomycetidae</taxon>
        <taxon>Eurotiales</taxon>
        <taxon>Trichocomaceae</taxon>
        <taxon>Talaromyces</taxon>
        <taxon>Talaromyces sect. Talaromyces</taxon>
    </lineage>
</organism>
<evidence type="ECO:0000313" key="9">
    <source>
        <dbReference type="EMBL" id="KFX45734.1"/>
    </source>
</evidence>
<dbReference type="GO" id="GO:0016829">
    <property type="term" value="F:lyase activity"/>
    <property type="evidence" value="ECO:0007669"/>
    <property type="project" value="UniProtKB-KW"/>
</dbReference>
<dbReference type="GO" id="GO:0046872">
    <property type="term" value="F:metal ion binding"/>
    <property type="evidence" value="ECO:0007669"/>
    <property type="project" value="UniProtKB-KW"/>
</dbReference>
<evidence type="ECO:0000256" key="4">
    <source>
        <dbReference type="ARBA" id="ARBA00023239"/>
    </source>
</evidence>
<comment type="caution">
    <text evidence="9">The sequence shown here is derived from an EMBL/GenBank/DDBJ whole genome shotgun (WGS) entry which is preliminary data.</text>
</comment>
<feature type="compositionally biased region" description="Basic and acidic residues" evidence="8">
    <location>
        <begin position="292"/>
        <end position="310"/>
    </location>
</feature>
<comment type="similarity">
    <text evidence="6">In the C-terminal section; belongs to the FPP/GGPP synthase family.</text>
</comment>
<comment type="similarity">
    <text evidence="7">In the N-terminal section; belongs to the terpene synthase family.</text>
</comment>
<dbReference type="GO" id="GO:0008299">
    <property type="term" value="P:isoprenoid biosynthetic process"/>
    <property type="evidence" value="ECO:0007669"/>
    <property type="project" value="InterPro"/>
</dbReference>
<sequence length="561" mass="63685">MPCCYSTIVDPSTYDDLGLCSSLPLRVHKFAHLADKGARRAQEDWKRMVGPIKNFTGCLSPRFNGIAVAVPECIPERLEIVTYANEFAFLHDGDYNPAFFDILDNVGKEEYQNVRVRKSQMQAKLILELLVVNEPQAMVLLKCWEGLVKGESGSQHFNFRTLDEHLPHRVVNLGQTFWFRIVTFAMGLTISSDEAERANNITDPAYATLALANDYFSWEKEYIEFKENSTSEDMANAIWIIMKEHSVDLEEAKNICQDKIRESCKDYLGALEFSINGNVVWSQYTHRYNFNKPKETDDTDDEGAKSDDSKTSLNDSTDSTVVDVKTTATSAKSFIGPVLDVQLPELPDKVILSPSQYVKSLPSKKVRHHAIDALSIWFDVPEAELSVMKDTIDTLHNSSLMYAVYPKSVKSPADPFRRLDDIEDDSPLRRGFPSTHVVFGISQTINAANYLYVIALEMAQKLNSPACLNVFIEELKRLHIGQSLDLYWTANVQCPSLEEYLKMVDHKTGGLFQMVAKLTALRSPVVRRVPDLLNMTTLFGRYFQIRDDYQNLMSDEVQFSK</sequence>
<dbReference type="GO" id="GO:0004659">
    <property type="term" value="F:prenyltransferase activity"/>
    <property type="evidence" value="ECO:0007669"/>
    <property type="project" value="InterPro"/>
</dbReference>
<dbReference type="PANTHER" id="PTHR12001">
    <property type="entry name" value="GERANYLGERANYL PYROPHOSPHATE SYNTHASE"/>
    <property type="match status" value="1"/>
</dbReference>
<keyword evidence="5" id="KW-0511">Multifunctional enzyme</keyword>
<keyword evidence="3" id="KW-0460">Magnesium</keyword>
<dbReference type="Pfam" id="PF19086">
    <property type="entry name" value="Terpene_syn_C_2"/>
    <property type="match status" value="1"/>
</dbReference>
<evidence type="ECO:0000256" key="1">
    <source>
        <dbReference type="ARBA" id="ARBA00022679"/>
    </source>
</evidence>
<dbReference type="Pfam" id="PF00348">
    <property type="entry name" value="polyprenyl_synt"/>
    <property type="match status" value="1"/>
</dbReference>
<evidence type="ECO:0000256" key="6">
    <source>
        <dbReference type="ARBA" id="ARBA00038363"/>
    </source>
</evidence>
<dbReference type="InterPro" id="IPR000092">
    <property type="entry name" value="Polyprenyl_synt"/>
</dbReference>
<evidence type="ECO:0000256" key="7">
    <source>
        <dbReference type="ARBA" id="ARBA00038372"/>
    </source>
</evidence>
<name>A0A093V6X7_TALMA</name>
<evidence type="ECO:0000256" key="2">
    <source>
        <dbReference type="ARBA" id="ARBA00022723"/>
    </source>
</evidence>
<dbReference type="Gene3D" id="1.10.600.10">
    <property type="entry name" value="Farnesyl Diphosphate Synthase"/>
    <property type="match status" value="2"/>
</dbReference>
<dbReference type="AlphaFoldDB" id="A0A093V6X7"/>
<evidence type="ECO:0000256" key="5">
    <source>
        <dbReference type="ARBA" id="ARBA00023268"/>
    </source>
</evidence>
<dbReference type="PANTHER" id="PTHR12001:SF72">
    <property type="entry name" value="THIJ_PFPI FAMILY PROTEIN (AFU_ORTHOLOGUE AFUA_3G01210)-RELATED"/>
    <property type="match status" value="1"/>
</dbReference>
<dbReference type="GO" id="GO:0046165">
    <property type="term" value="P:alcohol biosynthetic process"/>
    <property type="evidence" value="ECO:0007669"/>
    <property type="project" value="UniProtKB-ARBA"/>
</dbReference>
<dbReference type="InterPro" id="IPR033749">
    <property type="entry name" value="Polyprenyl_synt_CS"/>
</dbReference>
<keyword evidence="4" id="KW-0456">Lyase</keyword>
<evidence type="ECO:0000256" key="8">
    <source>
        <dbReference type="SAM" id="MobiDB-lite"/>
    </source>
</evidence>
<keyword evidence="2" id="KW-0479">Metal-binding</keyword>
<dbReference type="EMBL" id="JPOX01000022">
    <property type="protein sequence ID" value="KFX45734.1"/>
    <property type="molecule type" value="Genomic_DNA"/>
</dbReference>
<dbReference type="InterPro" id="IPR008949">
    <property type="entry name" value="Isoprenoid_synthase_dom_sf"/>
</dbReference>
<reference evidence="9" key="1">
    <citation type="journal article" date="2014" name="PLoS Genet.">
        <title>Signature Gene Expression Reveals Novel Clues to the Molecular Mechanisms of Dimorphic Transition in Penicillium marneffei.</title>
        <authorList>
            <person name="Yang E."/>
            <person name="Wang G."/>
            <person name="Cai J."/>
            <person name="Woo P.C."/>
            <person name="Lau S.K."/>
            <person name="Yuen K.-Y."/>
            <person name="Chow W.-N."/>
            <person name="Lin X."/>
        </authorList>
    </citation>
    <scope>NUCLEOTIDE SEQUENCE [LARGE SCALE GENOMIC DNA]</scope>
    <source>
        <strain evidence="9">PM1</strain>
    </source>
</reference>
<accession>A0A093V6X7</accession>
<dbReference type="SUPFAM" id="SSF48576">
    <property type="entry name" value="Terpenoid synthases"/>
    <property type="match status" value="2"/>
</dbReference>
<feature type="region of interest" description="Disordered" evidence="8">
    <location>
        <begin position="291"/>
        <end position="319"/>
    </location>
</feature>
<protein>
    <submittedName>
        <fullName evidence="9">Fusicoccadiene synthase</fullName>
    </submittedName>
</protein>
<evidence type="ECO:0000256" key="3">
    <source>
        <dbReference type="ARBA" id="ARBA00022842"/>
    </source>
</evidence>
<keyword evidence="1" id="KW-0808">Transferase</keyword>